<dbReference type="InterPro" id="IPR003311">
    <property type="entry name" value="AUX_IAA"/>
</dbReference>
<comment type="function">
    <text evidence="8">Aux/IAA proteins are short-lived transcriptional factors that function as repressors of early auxin response genes at low auxin concentrations.</text>
</comment>
<dbReference type="PROSITE" id="PS51745">
    <property type="entry name" value="PB1"/>
    <property type="match status" value="1"/>
</dbReference>
<sequence>MNGFGDVCSSSGSVMIGEDNKAEMSSEDSSCPDESVSETDLDLALGLSIGLKGRRKVRSSMSSSSSSLTRESGTKRSADSSAAASNATRQVAVGWPPLRTYRINSLVNQAKSLATDIPKDTAKIGVVAAKKDDDSFIKSTRTSMLVKVTMDGVIIGRKVDLNALESYEALAKTLEQMFFQIPSSVTGSNTQGCKKIKETQACKLLDGSSEYIITYQDKDGDWMLVGDVPWQMFLVSVKRLRIMKTSSETGVGAYDQ</sequence>
<evidence type="ECO:0000313" key="12">
    <source>
        <dbReference type="RefSeq" id="XP_010457442.1"/>
    </source>
</evidence>
<reference evidence="11" key="1">
    <citation type="journal article" date="2014" name="Nat. Commun.">
        <title>The emerging biofuel crop Camelina sativa retains a highly undifferentiated hexaploid genome structure.</title>
        <authorList>
            <person name="Kagale S."/>
            <person name="Koh C."/>
            <person name="Nixon J."/>
            <person name="Bollina V."/>
            <person name="Clarke W.E."/>
            <person name="Tuteja R."/>
            <person name="Spillane C."/>
            <person name="Robinson S.J."/>
            <person name="Links M.G."/>
            <person name="Clarke C."/>
            <person name="Higgins E.E."/>
            <person name="Huebert T."/>
            <person name="Sharpe A.G."/>
            <person name="Parkin I.A."/>
        </authorList>
    </citation>
    <scope>NUCLEOTIDE SEQUENCE [LARGE SCALE GENOMIC DNA]</scope>
    <source>
        <strain evidence="11">cv. DH55</strain>
    </source>
</reference>
<dbReference type="PANTHER" id="PTHR31734">
    <property type="entry name" value="AUXIN-RESPONSIVE PROTEIN IAA17"/>
    <property type="match status" value="1"/>
</dbReference>
<dbReference type="InterPro" id="IPR053793">
    <property type="entry name" value="PB1-like"/>
</dbReference>
<keyword evidence="3 8" id="KW-0678">Repressor</keyword>
<dbReference type="Proteomes" id="UP000694864">
    <property type="component" value="Chromosome 14"/>
</dbReference>
<evidence type="ECO:0000313" key="11">
    <source>
        <dbReference type="Proteomes" id="UP000694864"/>
    </source>
</evidence>
<protein>
    <recommendedName>
        <fullName evidence="8">Auxin-responsive protein</fullName>
    </recommendedName>
</protein>
<comment type="similarity">
    <text evidence="2 8">Belongs to the Aux/IAA family.</text>
</comment>
<organism evidence="11 12">
    <name type="scientific">Camelina sativa</name>
    <name type="common">False flax</name>
    <name type="synonym">Myagrum sativum</name>
    <dbReference type="NCBI Taxonomy" id="90675"/>
    <lineage>
        <taxon>Eukaryota</taxon>
        <taxon>Viridiplantae</taxon>
        <taxon>Streptophyta</taxon>
        <taxon>Embryophyta</taxon>
        <taxon>Tracheophyta</taxon>
        <taxon>Spermatophyta</taxon>
        <taxon>Magnoliopsida</taxon>
        <taxon>eudicotyledons</taxon>
        <taxon>Gunneridae</taxon>
        <taxon>Pentapetalae</taxon>
        <taxon>rosids</taxon>
        <taxon>malvids</taxon>
        <taxon>Brassicales</taxon>
        <taxon>Brassicaceae</taxon>
        <taxon>Camelineae</taxon>
        <taxon>Camelina</taxon>
    </lineage>
</organism>
<evidence type="ECO:0000256" key="3">
    <source>
        <dbReference type="ARBA" id="ARBA00022491"/>
    </source>
</evidence>
<keyword evidence="5 8" id="KW-0804">Transcription</keyword>
<evidence type="ECO:0000256" key="8">
    <source>
        <dbReference type="RuleBase" id="RU004549"/>
    </source>
</evidence>
<keyword evidence="4 8" id="KW-0805">Transcription regulation</keyword>
<proteinExistence type="inferred from homology"/>
<dbReference type="Gene3D" id="3.10.20.90">
    <property type="entry name" value="Phosphatidylinositol 3-kinase Catalytic Subunit, Chain A, domain 1"/>
    <property type="match status" value="1"/>
</dbReference>
<comment type="subcellular location">
    <subcellularLocation>
        <location evidence="1 8">Nucleus</location>
    </subcellularLocation>
</comment>
<comment type="subunit">
    <text evidence="8">Homodimers and heterodimers.</text>
</comment>
<reference evidence="12" key="2">
    <citation type="submission" date="2025-08" db="UniProtKB">
        <authorList>
            <consortium name="RefSeq"/>
        </authorList>
    </citation>
    <scope>IDENTIFICATION</scope>
    <source>
        <tissue evidence="12">Leaf</tissue>
    </source>
</reference>
<dbReference type="SUPFAM" id="SSF54277">
    <property type="entry name" value="CAD &amp; PB1 domains"/>
    <property type="match status" value="1"/>
</dbReference>
<accession>A0ABM0VK59</accession>
<evidence type="ECO:0000259" key="10">
    <source>
        <dbReference type="PROSITE" id="PS51745"/>
    </source>
</evidence>
<keyword evidence="6 8" id="KW-0539">Nucleus</keyword>
<keyword evidence="7 8" id="KW-0927">Auxin signaling pathway</keyword>
<evidence type="ECO:0000256" key="9">
    <source>
        <dbReference type="SAM" id="MobiDB-lite"/>
    </source>
</evidence>
<evidence type="ECO:0000256" key="6">
    <source>
        <dbReference type="ARBA" id="ARBA00023242"/>
    </source>
</evidence>
<evidence type="ECO:0000256" key="1">
    <source>
        <dbReference type="ARBA" id="ARBA00004123"/>
    </source>
</evidence>
<dbReference type="InterPro" id="IPR033389">
    <property type="entry name" value="AUX/IAA_dom"/>
</dbReference>
<dbReference type="RefSeq" id="XP_010457442.1">
    <property type="nucleotide sequence ID" value="XM_010459140.2"/>
</dbReference>
<name>A0ABM0VK59_CAMSA</name>
<evidence type="ECO:0000256" key="7">
    <source>
        <dbReference type="ARBA" id="ARBA00023294"/>
    </source>
</evidence>
<gene>
    <name evidence="12" type="primary">LOC104738922</name>
</gene>
<dbReference type="Pfam" id="PF02309">
    <property type="entry name" value="AUX_IAA"/>
    <property type="match status" value="1"/>
</dbReference>
<evidence type="ECO:0000256" key="4">
    <source>
        <dbReference type="ARBA" id="ARBA00023015"/>
    </source>
</evidence>
<feature type="region of interest" description="Disordered" evidence="9">
    <location>
        <begin position="17"/>
        <end position="37"/>
    </location>
</feature>
<evidence type="ECO:0000256" key="5">
    <source>
        <dbReference type="ARBA" id="ARBA00023163"/>
    </source>
</evidence>
<evidence type="ECO:0000256" key="2">
    <source>
        <dbReference type="ARBA" id="ARBA00006728"/>
    </source>
</evidence>
<feature type="region of interest" description="Disordered" evidence="9">
    <location>
        <begin position="56"/>
        <end position="86"/>
    </location>
</feature>
<dbReference type="GeneID" id="104738922"/>
<keyword evidence="11" id="KW-1185">Reference proteome</keyword>
<dbReference type="PANTHER" id="PTHR31734:SF136">
    <property type="entry name" value="AUXIN-RESPONSIVE PROTEIN IAA10"/>
    <property type="match status" value="1"/>
</dbReference>
<feature type="domain" description="PB1" evidence="10">
    <location>
        <begin position="143"/>
        <end position="247"/>
    </location>
</feature>